<evidence type="ECO:0000313" key="2">
    <source>
        <dbReference type="Proteomes" id="UP000009135"/>
    </source>
</evidence>
<keyword evidence="2" id="KW-1185">Reference proteome</keyword>
<dbReference type="OrthoDB" id="9830908at2"/>
<sequence length="204" mass="22802">MNPALSKSLVLLAGTAAIGGGGAFIFSHSFKKTPNTVAYHFQNTKNLRPISSLTSSEVDSQWTEEYKLDKEEIKKVIQGIDSNDSNGGTKLKEWCETQLSKDFKDDADLSKEERWCTIGKISKRIPKGKNIISGEASAWTNVYNSQSQQTDRSKLKLADTKAENTKDADLAKIKTFCESTQNKDFLASKKDDEYDPFLKWCLNS</sequence>
<dbReference type="KEGG" id="mhe:MHC_01795"/>
<protein>
    <submittedName>
        <fullName evidence="1">Uncharacterized protein</fullName>
    </submittedName>
</protein>
<accession>H6N6F3</accession>
<reference evidence="1 2" key="1">
    <citation type="journal article" date="2012" name="J. Bacteriol.">
        <title>Complete genome sequence of Mycoplasma haemocanis strain Illinois.</title>
        <authorList>
            <person name="do Nascimento N.C."/>
            <person name="Guimaraes A.M."/>
            <person name="Santos A.P."/>
            <person name="Sanmiguel P.J."/>
            <person name="Messick J.B."/>
        </authorList>
    </citation>
    <scope>NUCLEOTIDE SEQUENCE [LARGE SCALE GENOMIC DNA]</scope>
    <source>
        <strain evidence="1 2">Illinois</strain>
    </source>
</reference>
<dbReference type="EMBL" id="CP003199">
    <property type="protein sequence ID" value="AEW45225.1"/>
    <property type="molecule type" value="Genomic_DNA"/>
</dbReference>
<gene>
    <name evidence="1" type="ordered locus">MHC_01795</name>
</gene>
<dbReference type="AlphaFoldDB" id="H6N6F3"/>
<dbReference type="Proteomes" id="UP000009135">
    <property type="component" value="Chromosome"/>
</dbReference>
<dbReference type="STRING" id="1111676.MHC_01795"/>
<evidence type="ECO:0000313" key="1">
    <source>
        <dbReference type="EMBL" id="AEW45225.1"/>
    </source>
</evidence>
<organism evidence="1 2">
    <name type="scientific">Mycoplasma haemocanis (strain Illinois)</name>
    <dbReference type="NCBI Taxonomy" id="1111676"/>
    <lineage>
        <taxon>Bacteria</taxon>
        <taxon>Bacillati</taxon>
        <taxon>Mycoplasmatota</taxon>
        <taxon>Mollicutes</taxon>
        <taxon>Mycoplasmataceae</taxon>
        <taxon>Mycoplasma</taxon>
    </lineage>
</organism>
<dbReference type="HOGENOM" id="CLU_113690_0_0_14"/>
<name>H6N6F3_MYCHN</name>
<proteinExistence type="predicted"/>